<dbReference type="PANTHER" id="PTHR37984">
    <property type="entry name" value="PROTEIN CBG26694"/>
    <property type="match status" value="1"/>
</dbReference>
<dbReference type="PANTHER" id="PTHR37984:SF9">
    <property type="entry name" value="INTEGRASE CATALYTIC DOMAIN-CONTAINING PROTEIN"/>
    <property type="match status" value="1"/>
</dbReference>
<name>A0A183BCD9_9TREM</name>
<dbReference type="InterPro" id="IPR043128">
    <property type="entry name" value="Rev_trsase/Diguanyl_cyclase"/>
</dbReference>
<evidence type="ECO:0000313" key="1">
    <source>
        <dbReference type="EMBL" id="VDP94147.1"/>
    </source>
</evidence>
<organism evidence="3">
    <name type="scientific">Echinostoma caproni</name>
    <dbReference type="NCBI Taxonomy" id="27848"/>
    <lineage>
        <taxon>Eukaryota</taxon>
        <taxon>Metazoa</taxon>
        <taxon>Spiralia</taxon>
        <taxon>Lophotrochozoa</taxon>
        <taxon>Platyhelminthes</taxon>
        <taxon>Trematoda</taxon>
        <taxon>Digenea</taxon>
        <taxon>Plagiorchiida</taxon>
        <taxon>Echinostomata</taxon>
        <taxon>Echinostomatoidea</taxon>
        <taxon>Echinostomatidae</taxon>
        <taxon>Echinostoma</taxon>
    </lineage>
</organism>
<dbReference type="InterPro" id="IPR050951">
    <property type="entry name" value="Retrovirus_Pol_polyprotein"/>
</dbReference>
<dbReference type="InterPro" id="IPR043502">
    <property type="entry name" value="DNA/RNA_pol_sf"/>
</dbReference>
<accession>A0A183BCD9</accession>
<keyword evidence="2" id="KW-1185">Reference proteome</keyword>
<reference evidence="1 2" key="2">
    <citation type="submission" date="2018-11" db="EMBL/GenBank/DDBJ databases">
        <authorList>
            <consortium name="Pathogen Informatics"/>
        </authorList>
    </citation>
    <scope>NUCLEOTIDE SEQUENCE [LARGE SCALE GENOMIC DNA]</scope>
    <source>
        <strain evidence="1 2">Egypt</strain>
    </source>
</reference>
<dbReference type="Gene3D" id="3.30.70.270">
    <property type="match status" value="1"/>
</dbReference>
<dbReference type="InterPro" id="IPR021109">
    <property type="entry name" value="Peptidase_aspartic_dom_sf"/>
</dbReference>
<sequence>MPNVMLAEKWATLGEYVNKLVAILQSNASNDTHLVLSLRSEGPTTQFLYRDVTLQSGTTHKFIVDTESTESIIFNAVLRSMCPQAKLQPTFMRILGVTGHQLPLIREVSLTVHSTENRLVPIRFLIAKKSPSILGLTAIRALNHSMSLHTSSLPNVHTRLQRLIVQCSNNTGSMKVRLAKLEVEGEPIFLKRRVIPYGRREGVLKALEKMEHDGILTRVISSAWATPIVITIKSDGKTPRICDDYRLTLNLRLRKCATTTMEPEDFKKALHGSTCFSKINLADAYLQISLDPACR</sequence>
<dbReference type="SUPFAM" id="SSF56672">
    <property type="entry name" value="DNA/RNA polymerases"/>
    <property type="match status" value="1"/>
</dbReference>
<dbReference type="Gene3D" id="3.10.10.10">
    <property type="entry name" value="HIV Type 1 Reverse Transcriptase, subunit A, domain 1"/>
    <property type="match status" value="1"/>
</dbReference>
<dbReference type="WBParaSite" id="ECPE_0001691701-mRNA-1">
    <property type="protein sequence ID" value="ECPE_0001691701-mRNA-1"/>
    <property type="gene ID" value="ECPE_0001691701"/>
</dbReference>
<dbReference type="SUPFAM" id="SSF50630">
    <property type="entry name" value="Acid proteases"/>
    <property type="match status" value="1"/>
</dbReference>
<proteinExistence type="predicted"/>
<dbReference type="AlphaFoldDB" id="A0A183BCD9"/>
<evidence type="ECO:0000313" key="2">
    <source>
        <dbReference type="Proteomes" id="UP000272942"/>
    </source>
</evidence>
<protein>
    <submittedName>
        <fullName evidence="3">Reverse transcriptase domain-containing protein</fullName>
    </submittedName>
</protein>
<reference evidence="3" key="1">
    <citation type="submission" date="2016-06" db="UniProtKB">
        <authorList>
            <consortium name="WormBaseParasite"/>
        </authorList>
    </citation>
    <scope>IDENTIFICATION</scope>
</reference>
<dbReference type="OrthoDB" id="6759844at2759"/>
<gene>
    <name evidence="1" type="ORF">ECPE_LOCUS16874</name>
</gene>
<dbReference type="EMBL" id="UZAN01066346">
    <property type="protein sequence ID" value="VDP94147.1"/>
    <property type="molecule type" value="Genomic_DNA"/>
</dbReference>
<dbReference type="Proteomes" id="UP000272942">
    <property type="component" value="Unassembled WGS sequence"/>
</dbReference>
<evidence type="ECO:0000313" key="3">
    <source>
        <dbReference type="WBParaSite" id="ECPE_0001691701-mRNA-1"/>
    </source>
</evidence>